<proteinExistence type="inferred from homology"/>
<keyword evidence="7" id="KW-0560">Oxidoreductase</keyword>
<dbReference type="PANTHER" id="PTHR32361">
    <property type="entry name" value="FERRIC/CUPRIC REDUCTASE TRANSMEMBRANE COMPONENT"/>
    <property type="match status" value="1"/>
</dbReference>
<gene>
    <name evidence="13" type="ORF">BCR35DRAFT_266929</name>
</gene>
<dbReference type="InterPro" id="IPR051410">
    <property type="entry name" value="Ferric/Cupric_Reductase"/>
</dbReference>
<keyword evidence="8" id="KW-0406">Ion transport</keyword>
<dbReference type="AlphaFoldDB" id="A0A1Y2F2F1"/>
<comment type="subcellular location">
    <subcellularLocation>
        <location evidence="1">Membrane</location>
        <topology evidence="1">Multi-pass membrane protein</topology>
    </subcellularLocation>
</comment>
<feature type="transmembrane region" description="Helical" evidence="11">
    <location>
        <begin position="20"/>
        <end position="41"/>
    </location>
</feature>
<dbReference type="GO" id="GO:0006879">
    <property type="term" value="P:intracellular iron ion homeostasis"/>
    <property type="evidence" value="ECO:0007669"/>
    <property type="project" value="TreeGrafter"/>
</dbReference>
<dbReference type="Pfam" id="PF01794">
    <property type="entry name" value="Ferric_reduct"/>
    <property type="match status" value="1"/>
</dbReference>
<evidence type="ECO:0000256" key="5">
    <source>
        <dbReference type="ARBA" id="ARBA00022982"/>
    </source>
</evidence>
<evidence type="ECO:0000256" key="1">
    <source>
        <dbReference type="ARBA" id="ARBA00004141"/>
    </source>
</evidence>
<dbReference type="Gene3D" id="3.40.50.80">
    <property type="entry name" value="Nucleotide-binding domain of ferredoxin-NADP reductase (FNR) module"/>
    <property type="match status" value="1"/>
</dbReference>
<dbReference type="EMBL" id="MCGR01000030">
    <property type="protein sequence ID" value="ORY78060.1"/>
    <property type="molecule type" value="Genomic_DNA"/>
</dbReference>
<comment type="caution">
    <text evidence="13">The sequence shown here is derived from an EMBL/GenBank/DDBJ whole genome shotgun (WGS) entry which is preliminary data.</text>
</comment>
<protein>
    <submittedName>
        <fullName evidence="13">Ferric reductase NAD binding domain-domain-containing protein</fullName>
    </submittedName>
</protein>
<dbReference type="InterPro" id="IPR013130">
    <property type="entry name" value="Fe3_Rdtase_TM_dom"/>
</dbReference>
<keyword evidence="5" id="KW-0249">Electron transport</keyword>
<feature type="domain" description="FAD-binding FR-type" evidence="12">
    <location>
        <begin position="280"/>
        <end position="420"/>
    </location>
</feature>
<dbReference type="Proteomes" id="UP000193467">
    <property type="component" value="Unassembled WGS sequence"/>
</dbReference>
<evidence type="ECO:0000313" key="14">
    <source>
        <dbReference type="Proteomes" id="UP000193467"/>
    </source>
</evidence>
<dbReference type="PROSITE" id="PS51384">
    <property type="entry name" value="FAD_FR"/>
    <property type="match status" value="1"/>
</dbReference>
<evidence type="ECO:0000313" key="13">
    <source>
        <dbReference type="EMBL" id="ORY78060.1"/>
    </source>
</evidence>
<evidence type="ECO:0000256" key="2">
    <source>
        <dbReference type="ARBA" id="ARBA00006278"/>
    </source>
</evidence>
<evidence type="ECO:0000256" key="10">
    <source>
        <dbReference type="ARBA" id="ARBA00023180"/>
    </source>
</evidence>
<feature type="transmembrane region" description="Helical" evidence="11">
    <location>
        <begin position="182"/>
        <end position="206"/>
    </location>
</feature>
<keyword evidence="6 11" id="KW-1133">Transmembrane helix</keyword>
<keyword evidence="14" id="KW-1185">Reference proteome</keyword>
<comment type="similarity">
    <text evidence="2">Belongs to the ferric reductase (FRE) family.</text>
</comment>
<evidence type="ECO:0000256" key="3">
    <source>
        <dbReference type="ARBA" id="ARBA00022448"/>
    </source>
</evidence>
<keyword evidence="3" id="KW-0813">Transport</keyword>
<dbReference type="CDD" id="cd06186">
    <property type="entry name" value="NOX_Duox_like_FAD_NADP"/>
    <property type="match status" value="1"/>
</dbReference>
<dbReference type="OrthoDB" id="4494341at2759"/>
<evidence type="ECO:0000256" key="4">
    <source>
        <dbReference type="ARBA" id="ARBA00022692"/>
    </source>
</evidence>
<evidence type="ECO:0000256" key="7">
    <source>
        <dbReference type="ARBA" id="ARBA00023002"/>
    </source>
</evidence>
<evidence type="ECO:0000256" key="6">
    <source>
        <dbReference type="ARBA" id="ARBA00022989"/>
    </source>
</evidence>
<name>A0A1Y2F2F1_9BASI</name>
<feature type="transmembrane region" description="Helical" evidence="11">
    <location>
        <begin position="101"/>
        <end position="123"/>
    </location>
</feature>
<dbReference type="SUPFAM" id="SSF52343">
    <property type="entry name" value="Ferredoxin reductase-like, C-terminal NADP-linked domain"/>
    <property type="match status" value="1"/>
</dbReference>
<dbReference type="InterPro" id="IPR013112">
    <property type="entry name" value="FAD-bd_8"/>
</dbReference>
<evidence type="ECO:0000256" key="11">
    <source>
        <dbReference type="SAM" id="Phobius"/>
    </source>
</evidence>
<dbReference type="Pfam" id="PF08030">
    <property type="entry name" value="NAD_binding_6"/>
    <property type="match status" value="1"/>
</dbReference>
<dbReference type="GO" id="GO:0000293">
    <property type="term" value="F:ferric-chelate reductase activity"/>
    <property type="evidence" value="ECO:0007669"/>
    <property type="project" value="UniProtKB-ARBA"/>
</dbReference>
<organism evidence="13 14">
    <name type="scientific">Leucosporidium creatinivorum</name>
    <dbReference type="NCBI Taxonomy" id="106004"/>
    <lineage>
        <taxon>Eukaryota</taxon>
        <taxon>Fungi</taxon>
        <taxon>Dikarya</taxon>
        <taxon>Basidiomycota</taxon>
        <taxon>Pucciniomycotina</taxon>
        <taxon>Microbotryomycetes</taxon>
        <taxon>Leucosporidiales</taxon>
        <taxon>Leucosporidium</taxon>
    </lineage>
</organism>
<evidence type="ECO:0000256" key="9">
    <source>
        <dbReference type="ARBA" id="ARBA00023136"/>
    </source>
</evidence>
<dbReference type="STRING" id="106004.A0A1Y2F2F1"/>
<dbReference type="GO" id="GO:0015677">
    <property type="term" value="P:copper ion import"/>
    <property type="evidence" value="ECO:0007669"/>
    <property type="project" value="TreeGrafter"/>
</dbReference>
<keyword evidence="4 11" id="KW-0812">Transmembrane</keyword>
<evidence type="ECO:0000256" key="8">
    <source>
        <dbReference type="ARBA" id="ARBA00023065"/>
    </source>
</evidence>
<feature type="transmembrane region" description="Helical" evidence="11">
    <location>
        <begin position="218"/>
        <end position="236"/>
    </location>
</feature>
<dbReference type="PANTHER" id="PTHR32361:SF9">
    <property type="entry name" value="FERRIC REDUCTASE TRANSMEMBRANE COMPONENT 3-RELATED"/>
    <property type="match status" value="1"/>
</dbReference>
<dbReference type="GO" id="GO:0005886">
    <property type="term" value="C:plasma membrane"/>
    <property type="evidence" value="ECO:0007669"/>
    <property type="project" value="TreeGrafter"/>
</dbReference>
<dbReference type="InterPro" id="IPR013121">
    <property type="entry name" value="Fe_red_NAD-bd_6"/>
</dbReference>
<keyword evidence="9 11" id="KW-0472">Membrane</keyword>
<dbReference type="SFLD" id="SFLDS00052">
    <property type="entry name" value="Ferric_Reductase_Domain"/>
    <property type="match status" value="1"/>
</dbReference>
<dbReference type="Pfam" id="PF08022">
    <property type="entry name" value="FAD_binding_8"/>
    <property type="match status" value="1"/>
</dbReference>
<dbReference type="GO" id="GO:0006826">
    <property type="term" value="P:iron ion transport"/>
    <property type="evidence" value="ECO:0007669"/>
    <property type="project" value="TreeGrafter"/>
</dbReference>
<reference evidence="13 14" key="1">
    <citation type="submission" date="2016-07" db="EMBL/GenBank/DDBJ databases">
        <title>Pervasive Adenine N6-methylation of Active Genes in Fungi.</title>
        <authorList>
            <consortium name="DOE Joint Genome Institute"/>
            <person name="Mondo S.J."/>
            <person name="Dannebaum R.O."/>
            <person name="Kuo R.C."/>
            <person name="Labutti K."/>
            <person name="Haridas S."/>
            <person name="Kuo A."/>
            <person name="Salamov A."/>
            <person name="Ahrendt S.R."/>
            <person name="Lipzen A."/>
            <person name="Sullivan W."/>
            <person name="Andreopoulos W.B."/>
            <person name="Clum A."/>
            <person name="Lindquist E."/>
            <person name="Daum C."/>
            <person name="Ramamoorthy G.K."/>
            <person name="Gryganskyi A."/>
            <person name="Culley D."/>
            <person name="Magnuson J.K."/>
            <person name="James T.Y."/>
            <person name="O'Malley M.A."/>
            <person name="Stajich J.E."/>
            <person name="Spatafora J.W."/>
            <person name="Visel A."/>
            <person name="Grigoriev I.V."/>
        </authorList>
    </citation>
    <scope>NUCLEOTIDE SEQUENCE [LARGE SCALE GENOMIC DNA]</scope>
    <source>
        <strain evidence="13 14">62-1032</strain>
    </source>
</reference>
<dbReference type="InterPro" id="IPR017927">
    <property type="entry name" value="FAD-bd_FR_type"/>
</dbReference>
<keyword evidence="10" id="KW-0325">Glycoprotein</keyword>
<feature type="transmembrane region" description="Helical" evidence="11">
    <location>
        <begin position="135"/>
        <end position="157"/>
    </location>
</feature>
<accession>A0A1Y2F2F1</accession>
<sequence length="619" mass="69686">MYVTSESQRQGRATLHFVTAYQYIIIAVVSLLTIRHAILIIHRRNRAWRLVYERLRILNNEKNHRREYEEIEHRVSLQAKIDSYLYRPLPAIWWKVGLENWLQMGIFIATFAINVGFSLAVAIKFDDQENAVWNHIHVVALRMGFMAMAQMPAIFALTGRNSVVQFLTGIEYQHLRFVHKLLALWMAVFGIIHTIDATLAHLNWFGGAGVTQLYTQDYLGQTGVVMLAGLSCILFFSIRAIRMRWYEIFLTMHVIGAFLMLVGLILHVPALAKWIYPSIAFWAFERVARLIQMCSVHLLVRFQFRKPFVKAHCTLIEGAIVIRVPYKGTWGAGQHAYLSIWDPIFKRTPLIYGQCHPFSICNVPSATTVDDSGKVYDMVFVCRTRDGMTNILAKHLASSPDGTKEVLMSVEGPYGHAMDVEQYNEVLLVAGGSGITHCMSMLGDVIHKAAISYSRCSHVKLVWIVQSVEQSIWTLTELLRSAQKARECGVTLEIELYVTRGVKKQLNRLSTYQPLRKDLPALPEKGRSTLFPSDAATLIGNGTEEDLDDLSKGEAAEALTIISGRPPLQALVPSFVTASSGRTLVVACGPAPMSQTVRTEVQKLITAYPCDVEIALFEC</sequence>
<dbReference type="InterPro" id="IPR039261">
    <property type="entry name" value="FNR_nucleotide-bd"/>
</dbReference>
<dbReference type="SFLD" id="SFLDG01168">
    <property type="entry name" value="Ferric_reductase_subgroup_(FRE"/>
    <property type="match status" value="1"/>
</dbReference>
<feature type="transmembrane region" description="Helical" evidence="11">
    <location>
        <begin position="248"/>
        <end position="268"/>
    </location>
</feature>
<evidence type="ECO:0000259" key="12">
    <source>
        <dbReference type="PROSITE" id="PS51384"/>
    </source>
</evidence>
<dbReference type="InParanoid" id="A0A1Y2F2F1"/>